<dbReference type="EMBL" id="CP009220">
    <property type="protein sequence ID" value="ALC06900.1"/>
    <property type="molecule type" value="Genomic_DNA"/>
</dbReference>
<name>A0A0M4CZB4_9CORY</name>
<keyword evidence="2" id="KW-1185">Reference proteome</keyword>
<dbReference type="Proteomes" id="UP000068067">
    <property type="component" value="Chromosome"/>
</dbReference>
<organism evidence="1 2">
    <name type="scientific">Corynebacterium deserti GIMN1.010</name>
    <dbReference type="NCBI Taxonomy" id="931089"/>
    <lineage>
        <taxon>Bacteria</taxon>
        <taxon>Bacillati</taxon>
        <taxon>Actinomycetota</taxon>
        <taxon>Actinomycetes</taxon>
        <taxon>Mycobacteriales</taxon>
        <taxon>Corynebacteriaceae</taxon>
        <taxon>Corynebacterium</taxon>
    </lineage>
</organism>
<dbReference type="PATRIC" id="fig|931089.4.peg.2588"/>
<evidence type="ECO:0000313" key="2">
    <source>
        <dbReference type="Proteomes" id="UP000068067"/>
    </source>
</evidence>
<gene>
    <name evidence="1" type="ORF">CDES_12780</name>
</gene>
<evidence type="ECO:0000313" key="1">
    <source>
        <dbReference type="EMBL" id="ALC06900.1"/>
    </source>
</evidence>
<dbReference type="KEGG" id="cdx:CDES_12780"/>
<sequence>MFMGVMNRMIDECVNFICFQANGVGEFVEIVFEIDRSFVTLGVKLMIYSLHNDAIRDALSFIGDEATGVNEMLSQLLLGLSSFCCTISLRIPRAYR</sequence>
<accession>A0A0M4CZB4</accession>
<reference evidence="1 2" key="1">
    <citation type="submission" date="2014-08" db="EMBL/GenBank/DDBJ databases">
        <title>Complete genome sequence of Corynebacterium deserti GIMN1.010 (=DSM 45689), isolated from desert sand in western China.</title>
        <authorList>
            <person name="Ruckert C."/>
            <person name="Albersmeier A."/>
            <person name="Kalinowski J."/>
        </authorList>
    </citation>
    <scope>NUCLEOTIDE SEQUENCE [LARGE SCALE GENOMIC DNA]</scope>
    <source>
        <strain evidence="1 2">GIMN1.010</strain>
    </source>
</reference>
<protein>
    <submittedName>
        <fullName evidence="1">Uncharacterized protein</fullName>
    </submittedName>
</protein>
<proteinExistence type="predicted"/>
<dbReference type="AlphaFoldDB" id="A0A0M4CZB4"/>